<dbReference type="SUPFAM" id="SSF51197">
    <property type="entry name" value="Clavaminate synthase-like"/>
    <property type="match status" value="1"/>
</dbReference>
<evidence type="ECO:0000256" key="5">
    <source>
        <dbReference type="ARBA" id="ARBA00022964"/>
    </source>
</evidence>
<dbReference type="GO" id="GO:0046872">
    <property type="term" value="F:metal ion binding"/>
    <property type="evidence" value="ECO:0007669"/>
    <property type="project" value="UniProtKB-KW"/>
</dbReference>
<comment type="similarity">
    <text evidence="3">Belongs to the alkB family.</text>
</comment>
<evidence type="ECO:0000313" key="11">
    <source>
        <dbReference type="EMBL" id="VUZ46309.1"/>
    </source>
</evidence>
<keyword evidence="12" id="KW-1185">Reference proteome</keyword>
<dbReference type="GO" id="GO:0005634">
    <property type="term" value="C:nucleus"/>
    <property type="evidence" value="ECO:0007669"/>
    <property type="project" value="UniProtKB-SubCell"/>
</dbReference>
<proteinExistence type="inferred from homology"/>
<dbReference type="InterPro" id="IPR005123">
    <property type="entry name" value="Oxoglu/Fe-dep_dioxygenase_dom"/>
</dbReference>
<keyword evidence="5" id="KW-0223">Dioxygenase</keyword>
<sequence>MASEVTNRPPETFLETNFSTSWPAVVAPFIIPNAPKTFFYVPDFIDAETEAELLQNIYASGKWQYLAHRRLQIWGGAPHPKGMIAEKIPDWLHSLMDRISDFGVFGPYRANHVLINEYKPGEGIMPHHDGPLYYPVVTTVNLGGHSMLDFYYPITDDMTDVSFKSRYVGSALLMPRSMNMVTDSLYTYYMHGIEEKKVDYLHLIKNDFDSSSFFADPDSEIEKKILNLSQIPQWEDLADQLERKTRISITIRHVPKTRKVNLSRLFKGTFS</sequence>
<accession>A0A564YH84</accession>
<keyword evidence="8" id="KW-0539">Nucleus</keyword>
<evidence type="ECO:0000256" key="7">
    <source>
        <dbReference type="ARBA" id="ARBA00023004"/>
    </source>
</evidence>
<evidence type="ECO:0000256" key="9">
    <source>
        <dbReference type="RuleBase" id="RU003682"/>
    </source>
</evidence>
<evidence type="ECO:0000256" key="2">
    <source>
        <dbReference type="ARBA" id="ARBA00004123"/>
    </source>
</evidence>
<keyword evidence="7 9" id="KW-0408">Iron</keyword>
<dbReference type="InterPro" id="IPR037151">
    <property type="entry name" value="AlkB-like_sf"/>
</dbReference>
<evidence type="ECO:0000313" key="12">
    <source>
        <dbReference type="Proteomes" id="UP000321570"/>
    </source>
</evidence>
<dbReference type="AlphaFoldDB" id="A0A564YH84"/>
<evidence type="ECO:0000256" key="3">
    <source>
        <dbReference type="ARBA" id="ARBA00007879"/>
    </source>
</evidence>
<organism evidence="11 12">
    <name type="scientific">Hymenolepis diminuta</name>
    <name type="common">Rat tapeworm</name>
    <dbReference type="NCBI Taxonomy" id="6216"/>
    <lineage>
        <taxon>Eukaryota</taxon>
        <taxon>Metazoa</taxon>
        <taxon>Spiralia</taxon>
        <taxon>Lophotrochozoa</taxon>
        <taxon>Platyhelminthes</taxon>
        <taxon>Cestoda</taxon>
        <taxon>Eucestoda</taxon>
        <taxon>Cyclophyllidea</taxon>
        <taxon>Hymenolepididae</taxon>
        <taxon>Hymenolepis</taxon>
    </lineage>
</organism>
<feature type="domain" description="Fe2OG dioxygenase" evidence="10">
    <location>
        <begin position="109"/>
        <end position="255"/>
    </location>
</feature>
<keyword evidence="4 9" id="KW-0479">Metal-binding</keyword>
<dbReference type="PANTHER" id="PTHR46030">
    <property type="entry name" value="ALPHA-KETOGLUTARATE-DEPENDENT DIOXYGENASE ALKB HOMOLOG 6"/>
    <property type="match status" value="1"/>
</dbReference>
<dbReference type="EMBL" id="CABIJS010000210">
    <property type="protein sequence ID" value="VUZ46309.1"/>
    <property type="molecule type" value="Genomic_DNA"/>
</dbReference>
<keyword evidence="6 9" id="KW-0560">Oxidoreductase</keyword>
<name>A0A564YH84_HYMDI</name>
<reference evidence="11 12" key="1">
    <citation type="submission" date="2019-07" db="EMBL/GenBank/DDBJ databases">
        <authorList>
            <person name="Jastrzebski P J."/>
            <person name="Paukszto L."/>
            <person name="Jastrzebski P J."/>
        </authorList>
    </citation>
    <scope>NUCLEOTIDE SEQUENCE [LARGE SCALE GENOMIC DNA]</scope>
    <source>
        <strain evidence="11 12">WMS-il1</strain>
    </source>
</reference>
<evidence type="ECO:0000256" key="8">
    <source>
        <dbReference type="ARBA" id="ARBA00023242"/>
    </source>
</evidence>
<evidence type="ECO:0000256" key="6">
    <source>
        <dbReference type="ARBA" id="ARBA00023002"/>
    </source>
</evidence>
<evidence type="ECO:0000256" key="4">
    <source>
        <dbReference type="ARBA" id="ARBA00022723"/>
    </source>
</evidence>
<dbReference type="PANTHER" id="PTHR46030:SF1">
    <property type="entry name" value="ALPHA-KETOGLUTARATE-DEPENDENT DIOXYGENASE ALKB HOMOLOG 6"/>
    <property type="match status" value="1"/>
</dbReference>
<evidence type="ECO:0000259" key="10">
    <source>
        <dbReference type="PROSITE" id="PS51471"/>
    </source>
</evidence>
<comment type="similarity">
    <text evidence="9">Belongs to the iron/ascorbate-dependent oxidoreductase family.</text>
</comment>
<gene>
    <name evidence="11" type="ORF">WMSIL1_LOCUS5985</name>
</gene>
<comment type="subcellular location">
    <subcellularLocation>
        <location evidence="2">Nucleus</location>
    </subcellularLocation>
</comment>
<dbReference type="InterPro" id="IPR032862">
    <property type="entry name" value="ALKBH6"/>
</dbReference>
<evidence type="ECO:0000256" key="1">
    <source>
        <dbReference type="ARBA" id="ARBA00001954"/>
    </source>
</evidence>
<comment type="cofactor">
    <cofactor evidence="1">
        <name>Fe(2+)</name>
        <dbReference type="ChEBI" id="CHEBI:29033"/>
    </cofactor>
</comment>
<dbReference type="Proteomes" id="UP000321570">
    <property type="component" value="Unassembled WGS sequence"/>
</dbReference>
<protein>
    <recommendedName>
        <fullName evidence="10">Fe2OG dioxygenase domain-containing protein</fullName>
    </recommendedName>
</protein>
<dbReference type="PROSITE" id="PS51471">
    <property type="entry name" value="FE2OG_OXY"/>
    <property type="match status" value="1"/>
</dbReference>
<dbReference type="Gene3D" id="2.60.120.590">
    <property type="entry name" value="Alpha-ketoglutarate-dependent dioxygenase AlkB-like"/>
    <property type="match status" value="1"/>
</dbReference>
<dbReference type="GO" id="GO:0051213">
    <property type="term" value="F:dioxygenase activity"/>
    <property type="evidence" value="ECO:0007669"/>
    <property type="project" value="UniProtKB-KW"/>
</dbReference>